<keyword evidence="2" id="KW-1133">Transmembrane helix</keyword>
<dbReference type="PANTHER" id="PTHR43157:SF31">
    <property type="entry name" value="PHOSPHATIDYLINOSITOL-GLYCAN BIOSYNTHESIS CLASS F PROTEIN"/>
    <property type="match status" value="1"/>
</dbReference>
<dbReference type="Proteomes" id="UP000038830">
    <property type="component" value="Unassembled WGS sequence"/>
</dbReference>
<dbReference type="Gene3D" id="3.40.50.720">
    <property type="entry name" value="NAD(P)-binding Rossmann-like Domain"/>
    <property type="match status" value="1"/>
</dbReference>
<gene>
    <name evidence="3" type="ORF">BN1211_6042</name>
</gene>
<dbReference type="PANTHER" id="PTHR43157">
    <property type="entry name" value="PHOSPHATIDYLINOSITOL-GLYCAN BIOSYNTHESIS CLASS F PROTEIN-RELATED"/>
    <property type="match status" value="1"/>
</dbReference>
<dbReference type="InterPro" id="IPR036291">
    <property type="entry name" value="NAD(P)-bd_dom_sf"/>
</dbReference>
<dbReference type="InterPro" id="IPR002347">
    <property type="entry name" value="SDR_fam"/>
</dbReference>
<evidence type="ECO:0000313" key="4">
    <source>
        <dbReference type="Proteomes" id="UP000038830"/>
    </source>
</evidence>
<keyword evidence="2" id="KW-0812">Transmembrane</keyword>
<dbReference type="GO" id="GO:0016491">
    <property type="term" value="F:oxidoreductase activity"/>
    <property type="evidence" value="ECO:0007669"/>
    <property type="project" value="UniProtKB-KW"/>
</dbReference>
<accession>A0A0H5CKN5</accession>
<dbReference type="SUPFAM" id="SSF51735">
    <property type="entry name" value="NAD(P)-binding Rossmann-fold domains"/>
    <property type="match status" value="1"/>
</dbReference>
<sequence length="270" mass="31273">MGRNLNKITRAIREIVEEASKRQDKSVRLNQLGELKPLKLDLLDLKSVKNLALNMRQLEQHIDILVLNAGIGAVPHAITNDGFEVQFQTNYVSHFLLTQLLLPLLDHSSRVIYVSSIAHYLEFFQFNREWTFNYKPNIIFTWFRYAMAKSAAMQYLKLLSMKNNLLCYSVHPGYVMNTNFFSYWTRIPFVGILFWVFFEVFGYLFGCTNEQGSYATLTCALSEELEPSGSYYTTGGVPSVPGRVVNNLDNVGYNWIWTVRQLRQRGYECD</sequence>
<organism evidence="3 4">
    <name type="scientific">Cyberlindnera jadinii (strain ATCC 18201 / CBS 1600 / BCRC 20928 / JCM 3617 / NBRC 0987 / NRRL Y-1542)</name>
    <name type="common">Torula yeast</name>
    <name type="synonym">Candida utilis</name>
    <dbReference type="NCBI Taxonomy" id="983966"/>
    <lineage>
        <taxon>Eukaryota</taxon>
        <taxon>Fungi</taxon>
        <taxon>Dikarya</taxon>
        <taxon>Ascomycota</taxon>
        <taxon>Saccharomycotina</taxon>
        <taxon>Saccharomycetes</taxon>
        <taxon>Phaffomycetales</taxon>
        <taxon>Phaffomycetaceae</taxon>
        <taxon>Cyberlindnera</taxon>
    </lineage>
</organism>
<feature type="transmembrane region" description="Helical" evidence="2">
    <location>
        <begin position="183"/>
        <end position="205"/>
    </location>
</feature>
<keyword evidence="1" id="KW-0560">Oxidoreductase</keyword>
<reference evidence="4" key="1">
    <citation type="journal article" date="2015" name="J. Biotechnol.">
        <title>The structure of the Cyberlindnera jadinii genome and its relation to Candida utilis analyzed by the occurrence of single nucleotide polymorphisms.</title>
        <authorList>
            <person name="Rupp O."/>
            <person name="Brinkrolf K."/>
            <person name="Buerth C."/>
            <person name="Kunigo M."/>
            <person name="Schneider J."/>
            <person name="Jaenicke S."/>
            <person name="Goesmann A."/>
            <person name="Puehler A."/>
            <person name="Jaeger K.-E."/>
            <person name="Ernst J.F."/>
        </authorList>
    </citation>
    <scope>NUCLEOTIDE SEQUENCE [LARGE SCALE GENOMIC DNA]</scope>
    <source>
        <strain evidence="4">ATCC 18201 / CBS 1600 / BCRC 20928 / JCM 3617 / NBRC 0987 / NRRL Y-1542</strain>
    </source>
</reference>
<evidence type="ECO:0000313" key="3">
    <source>
        <dbReference type="EMBL" id="CEP25054.1"/>
    </source>
</evidence>
<evidence type="ECO:0000256" key="1">
    <source>
        <dbReference type="ARBA" id="ARBA00023002"/>
    </source>
</evidence>
<protein>
    <recommendedName>
        <fullName evidence="5">NAD(P)-binding protein</fullName>
    </recommendedName>
</protein>
<keyword evidence="2" id="KW-0472">Membrane</keyword>
<dbReference type="AlphaFoldDB" id="A0A0H5CKN5"/>
<dbReference type="Pfam" id="PF00106">
    <property type="entry name" value="adh_short"/>
    <property type="match status" value="1"/>
</dbReference>
<name>A0A0H5CKN5_CYBJN</name>
<evidence type="ECO:0008006" key="5">
    <source>
        <dbReference type="Google" id="ProtNLM"/>
    </source>
</evidence>
<proteinExistence type="predicted"/>
<evidence type="ECO:0000256" key="2">
    <source>
        <dbReference type="SAM" id="Phobius"/>
    </source>
</evidence>
<dbReference type="EMBL" id="CDQK01000007">
    <property type="protein sequence ID" value="CEP25054.1"/>
    <property type="molecule type" value="Genomic_DNA"/>
</dbReference>